<comment type="caution">
    <text evidence="2">The sequence shown here is derived from an EMBL/GenBank/DDBJ whole genome shotgun (WGS) entry which is preliminary data.</text>
</comment>
<feature type="compositionally biased region" description="Polar residues" evidence="1">
    <location>
        <begin position="404"/>
        <end position="414"/>
    </location>
</feature>
<reference evidence="2" key="2">
    <citation type="journal article" date="2023" name="IMA Fungus">
        <title>Comparative genomic study of the Penicillium genus elucidates a diverse pangenome and 15 lateral gene transfer events.</title>
        <authorList>
            <person name="Petersen C."/>
            <person name="Sorensen T."/>
            <person name="Nielsen M.R."/>
            <person name="Sondergaard T.E."/>
            <person name="Sorensen J.L."/>
            <person name="Fitzpatrick D.A."/>
            <person name="Frisvad J.C."/>
            <person name="Nielsen K.L."/>
        </authorList>
    </citation>
    <scope>NUCLEOTIDE SEQUENCE</scope>
    <source>
        <strain evidence="2">IBT 16125</strain>
    </source>
</reference>
<feature type="compositionally biased region" description="Polar residues" evidence="1">
    <location>
        <begin position="613"/>
        <end position="622"/>
    </location>
</feature>
<dbReference type="GeneID" id="81603809"/>
<gene>
    <name evidence="2" type="ORF">N7458_010184</name>
</gene>
<feature type="compositionally biased region" description="Polar residues" evidence="1">
    <location>
        <begin position="952"/>
        <end position="965"/>
    </location>
</feature>
<feature type="compositionally biased region" description="Basic and acidic residues" evidence="1">
    <location>
        <begin position="585"/>
        <end position="595"/>
    </location>
</feature>
<feature type="compositionally biased region" description="Low complexity" evidence="1">
    <location>
        <begin position="841"/>
        <end position="852"/>
    </location>
</feature>
<feature type="compositionally biased region" description="Low complexity" evidence="1">
    <location>
        <begin position="933"/>
        <end position="946"/>
    </location>
</feature>
<name>A0AAD6BYG9_9EURO</name>
<feature type="compositionally biased region" description="Polar residues" evidence="1">
    <location>
        <begin position="786"/>
        <end position="802"/>
    </location>
</feature>
<protein>
    <recommendedName>
        <fullName evidence="4">Telomere replication protein EST3</fullName>
    </recommendedName>
</protein>
<feature type="compositionally biased region" description="Polar residues" evidence="1">
    <location>
        <begin position="640"/>
        <end position="649"/>
    </location>
</feature>
<feature type="compositionally biased region" description="Acidic residues" evidence="1">
    <location>
        <begin position="700"/>
        <end position="715"/>
    </location>
</feature>
<feature type="compositionally biased region" description="Polar residues" evidence="1">
    <location>
        <begin position="319"/>
        <end position="328"/>
    </location>
</feature>
<reference evidence="2" key="1">
    <citation type="submission" date="2022-12" db="EMBL/GenBank/DDBJ databases">
        <authorList>
            <person name="Petersen C."/>
        </authorList>
    </citation>
    <scope>NUCLEOTIDE SEQUENCE</scope>
    <source>
        <strain evidence="2">IBT 16125</strain>
    </source>
</reference>
<feature type="compositionally biased region" description="Polar residues" evidence="1">
    <location>
        <begin position="817"/>
        <end position="831"/>
    </location>
</feature>
<feature type="region of interest" description="Disordered" evidence="1">
    <location>
        <begin position="239"/>
        <end position="417"/>
    </location>
</feature>
<dbReference type="RefSeq" id="XP_056762415.1">
    <property type="nucleotide sequence ID" value="XM_056913566.1"/>
</dbReference>
<sequence>MSVPTPWLAPLVEQCLGSYLGQTPQDGIEVEDDGATLRFRKPDLTYMAAVSELVGFFYQWGLGPSHDSAQLIDADNQILAMFPRGLSDSKIFTPNSHSKEMSPRKHSIQLLDFALVFPYSTSTPDVHLNVNSFRINWEEGPIKGLKPSKKLRKNQTVKVLLDKTLQKAKNKRLVSMPNGASTVPARPLNQHPPQSQSRAHHDTQSQRIFSQISSHAHDARDHTSSADRRLLHGANELLQHLDPSSRPNSRNSIGASIQRQEQTINPTTTRGPLQVLPDGEPAANVVRRSGSPLEEHSGREDSISSQPQTDNMNHRDNSDMNGPQSAMLSSPRRTRQETASPLSDPDERADAQLSSNTASRSPSRKRHRESAELDSELTRGESLSLPPPQRVNPGSPSRKRQRINDTIQVKSGQAVTPERPATKISHLNLKQGTEPNVKPVIDSLPVMKNPWQGLSEIRASDVNIPKDQLELLDRKLCWIPPATGNPEPHGHVPAWLLKQWNSIARLRHELNHKDVSNKAAENEPASPASSQGSTQSSERESSEDEELYPWEGSSPVRGPQNLPPESSPVRQPVSTRRNATPKASSQKERLGDSPRKTQSRVNSKSPTKFAGHPQSTPRTSASKPPLSNEPEKLKAGSPMALTQDTTEVQEPSADREVQGSPARSTSQNYHLGHVGPLGQLISEGEGSTDSDTPGSAVEQPENEDPSNDASDEESVMENSVPLALGESLPPTQSSQVKQGHIGSAQPLSQLTEDHVQVAVTPLVVNNRPLENRDSNQSRGRADSSHPHFSSQSNKHFSQSLVPNTYPYPGSHEKSQASDDPTTSSSLRSEVNASRAEIAVPQTQSSSTNSQSQGTYDPSTHEVVLESSGPNQRYHDVPCLGSNPPAETSNLPFGTSADIAFSQLHDPTQEPITQLSINEQTSSPHPSPMRQLNSSVSSPYQSPSKSPQDTTEEIQQMPPTTPATQSAELVARRSGFIGDPEKSVEAQEIYRKFCNDYPGYTGDYNHFTELCSRLKDVRAQGLLRRSNLWDDFIIMHLERFPSYLDIGTSQSYAEPRSYETYFTSNFSKSANRKRSLSGYAIEVVASQFAVPVVTHTQSSSQVDPPSQTTRREAINTSLASSFVDRFSTFQAHSFEEPVKNGLPVFQSGLPALDSHITSSMETGSSSVLVKLEGSEMDQDEVLCTQIAPMSSLIEIPGLADSQPCAGECQPAVSQIINTQDEQDDVSMAGVEESEHDELDNEDISPEDLDAEELDADDTRHETASVELGDDTFISAVSQSNTVEVPETQPEREDEPEDENWFASLRHIWSRDKPVWSDHPTTPFKTWAEADQNVLSERRRRGGAKILLDENGVIRRPTHR</sequence>
<feature type="compositionally biased region" description="Low complexity" evidence="1">
    <location>
        <begin position="522"/>
        <end position="536"/>
    </location>
</feature>
<accession>A0AAD6BYG9</accession>
<evidence type="ECO:0008006" key="4">
    <source>
        <dbReference type="Google" id="ProtNLM"/>
    </source>
</evidence>
<feature type="region of interest" description="Disordered" evidence="1">
    <location>
        <begin position="168"/>
        <end position="206"/>
    </location>
</feature>
<feature type="compositionally biased region" description="Basic and acidic residues" evidence="1">
    <location>
        <begin position="293"/>
        <end position="302"/>
    </location>
</feature>
<evidence type="ECO:0000256" key="1">
    <source>
        <dbReference type="SAM" id="MobiDB-lite"/>
    </source>
</evidence>
<dbReference type="EMBL" id="JAPVEA010000008">
    <property type="protein sequence ID" value="KAJ5439186.1"/>
    <property type="molecule type" value="Genomic_DNA"/>
</dbReference>
<feature type="region of interest" description="Disordered" evidence="1">
    <location>
        <begin position="1220"/>
        <end position="1244"/>
    </location>
</feature>
<evidence type="ECO:0000313" key="3">
    <source>
        <dbReference type="Proteomes" id="UP001213681"/>
    </source>
</evidence>
<feature type="compositionally biased region" description="Polar residues" evidence="1">
    <location>
        <begin position="245"/>
        <end position="271"/>
    </location>
</feature>
<feature type="region of interest" description="Disordered" evidence="1">
    <location>
        <begin position="517"/>
        <end position="893"/>
    </location>
</feature>
<feature type="compositionally biased region" description="Basic and acidic residues" evidence="1">
    <location>
        <begin position="769"/>
        <end position="785"/>
    </location>
</feature>
<feature type="region of interest" description="Disordered" evidence="1">
    <location>
        <begin position="917"/>
        <end position="965"/>
    </location>
</feature>
<feature type="compositionally biased region" description="Polar residues" evidence="1">
    <location>
        <begin position="352"/>
        <end position="361"/>
    </location>
</feature>
<proteinExistence type="predicted"/>
<feature type="compositionally biased region" description="Acidic residues" evidence="1">
    <location>
        <begin position="1230"/>
        <end position="1244"/>
    </location>
</feature>
<keyword evidence="3" id="KW-1185">Reference proteome</keyword>
<organism evidence="2 3">
    <name type="scientific">Penicillium daleae</name>
    <dbReference type="NCBI Taxonomy" id="63821"/>
    <lineage>
        <taxon>Eukaryota</taxon>
        <taxon>Fungi</taxon>
        <taxon>Dikarya</taxon>
        <taxon>Ascomycota</taxon>
        <taxon>Pezizomycotina</taxon>
        <taxon>Eurotiomycetes</taxon>
        <taxon>Eurotiomycetidae</taxon>
        <taxon>Eurotiales</taxon>
        <taxon>Aspergillaceae</taxon>
        <taxon>Penicillium</taxon>
    </lineage>
</organism>
<feature type="compositionally biased region" description="Polar residues" evidence="1">
    <location>
        <begin position="568"/>
        <end position="584"/>
    </location>
</feature>
<evidence type="ECO:0000313" key="2">
    <source>
        <dbReference type="EMBL" id="KAJ5439186.1"/>
    </source>
</evidence>
<dbReference type="Proteomes" id="UP001213681">
    <property type="component" value="Unassembled WGS sequence"/>
</dbReference>